<dbReference type="AlphaFoldDB" id="A0A1F2PVK6"/>
<accession>A0A1F2PVK6</accession>
<reference evidence="1 2" key="1">
    <citation type="submission" date="2020-03" db="EMBL/GenBank/DDBJ databases">
        <title>Screen low temperature-resistant strains for efficient degradation of petroleum hydrocarbons under the low temperature.</title>
        <authorList>
            <person name="Wang Y."/>
            <person name="Chen J."/>
        </authorList>
    </citation>
    <scope>NUCLEOTIDE SEQUENCE [LARGE SCALE GENOMIC DNA]</scope>
    <source>
        <strain evidence="1 2">KB1</strain>
    </source>
</reference>
<dbReference type="Proteomes" id="UP000502345">
    <property type="component" value="Chromosome"/>
</dbReference>
<sequence>MALQVFSLIVLLGALIILIPTARRVFGKKDDE</sequence>
<evidence type="ECO:0000313" key="1">
    <source>
        <dbReference type="EMBL" id="QIP37814.1"/>
    </source>
</evidence>
<gene>
    <name evidence="1" type="ORF">G9444_0570</name>
</gene>
<dbReference type="EMBL" id="CP050124">
    <property type="protein sequence ID" value="QIP37814.1"/>
    <property type="molecule type" value="Genomic_DNA"/>
</dbReference>
<name>A0A1F2PVK6_RHOER</name>
<protein>
    <submittedName>
        <fullName evidence="1">Uncharacterized protein</fullName>
    </submittedName>
</protein>
<evidence type="ECO:0000313" key="2">
    <source>
        <dbReference type="Proteomes" id="UP000502345"/>
    </source>
</evidence>
<proteinExistence type="predicted"/>
<organism evidence="1 2">
    <name type="scientific">Rhodococcus erythropolis</name>
    <name type="common">Arthrobacter picolinophilus</name>
    <dbReference type="NCBI Taxonomy" id="1833"/>
    <lineage>
        <taxon>Bacteria</taxon>
        <taxon>Bacillati</taxon>
        <taxon>Actinomycetota</taxon>
        <taxon>Actinomycetes</taxon>
        <taxon>Mycobacteriales</taxon>
        <taxon>Nocardiaceae</taxon>
        <taxon>Rhodococcus</taxon>
        <taxon>Rhodococcus erythropolis group</taxon>
    </lineage>
</organism>